<dbReference type="Proteomes" id="UP001279681">
    <property type="component" value="Unassembled WGS sequence"/>
</dbReference>
<keyword evidence="2" id="KW-1185">Reference proteome</keyword>
<reference evidence="2" key="1">
    <citation type="submission" date="2023-07" db="EMBL/GenBank/DDBJ databases">
        <authorList>
            <person name="Colorado M.A."/>
            <person name="Villamil L.M."/>
            <person name="Melo J.F."/>
            <person name="Rodriguez J.A."/>
            <person name="Ruiz R.Y."/>
        </authorList>
    </citation>
    <scope>NUCLEOTIDE SEQUENCE [LARGE SCALE GENOMIC DNA]</scope>
    <source>
        <strain evidence="2">C33</strain>
    </source>
</reference>
<dbReference type="RefSeq" id="WP_320313508.1">
    <property type="nucleotide sequence ID" value="NZ_JAVIKH010000007.1"/>
</dbReference>
<evidence type="ECO:0000313" key="1">
    <source>
        <dbReference type="EMBL" id="MDX8336103.1"/>
    </source>
</evidence>
<name>A0ABU4W9B3_9FUSO</name>
<comment type="caution">
    <text evidence="1">The sequence shown here is derived from an EMBL/GenBank/DDBJ whole genome shotgun (WGS) entry which is preliminary data.</text>
</comment>
<evidence type="ECO:0000313" key="2">
    <source>
        <dbReference type="Proteomes" id="UP001279681"/>
    </source>
</evidence>
<organism evidence="1 2">
    <name type="scientific">Candidatus Cetobacterium colombiensis</name>
    <dbReference type="NCBI Taxonomy" id="3073100"/>
    <lineage>
        <taxon>Bacteria</taxon>
        <taxon>Fusobacteriati</taxon>
        <taxon>Fusobacteriota</taxon>
        <taxon>Fusobacteriia</taxon>
        <taxon>Fusobacteriales</taxon>
        <taxon>Fusobacteriaceae</taxon>
        <taxon>Cetobacterium</taxon>
    </lineage>
</organism>
<proteinExistence type="predicted"/>
<sequence>MKNYNDENRKIELLKWFLENNFFKKRIEFYMEKFEIISKIKNINEKREAFYIFQNEILKEFDEMS</sequence>
<gene>
    <name evidence="1" type="ORF">RFV38_06285</name>
</gene>
<accession>A0ABU4W9B3</accession>
<protein>
    <submittedName>
        <fullName evidence="1">Uncharacterized protein</fullName>
    </submittedName>
</protein>
<dbReference type="EMBL" id="JAVIKH010000007">
    <property type="protein sequence ID" value="MDX8336103.1"/>
    <property type="molecule type" value="Genomic_DNA"/>
</dbReference>